<reference evidence="2" key="1">
    <citation type="submission" date="2023-06" db="EMBL/GenBank/DDBJ databases">
        <title>Robiginitalea aurantiacus sp. nov. and Algoriphagus sediminis sp. nov., isolated from coastal sediment.</title>
        <authorList>
            <person name="Zhou Z.Y."/>
            <person name="An J."/>
            <person name="Jia Y.W."/>
            <person name="Du Z.J."/>
        </authorList>
    </citation>
    <scope>NUCLEOTIDE SEQUENCE</scope>
    <source>
        <strain evidence="2">M39</strain>
    </source>
</reference>
<proteinExistence type="predicted"/>
<dbReference type="RefSeq" id="WP_289724010.1">
    <property type="nucleotide sequence ID" value="NZ_JAUDUY010000002.1"/>
</dbReference>
<accession>A0ABT7WCL5</accession>
<dbReference type="Pfam" id="PF13354">
    <property type="entry name" value="Beta-lactamase2"/>
    <property type="match status" value="1"/>
</dbReference>
<feature type="domain" description="Beta-lactamase class A catalytic" evidence="1">
    <location>
        <begin position="160"/>
        <end position="393"/>
    </location>
</feature>
<sequence length="419" mass="47225">MSKVFLIAALLFGSFFISTTEYPYDGYERTGIRRLKWVEDVQSGKIKSNRLRPGAFYPLSSIALNLDNRKVTLTADGIPETDPGLQSRVDGLFRGLNTNYSMTLLDMSPGKPIRYAEHRPAAQYQPGSVGKLVVLSAFFTGLKHVYPGDFDKRIELLKTKQIRAGKWALSDHHTVPVYNLETGEQVKRKVRETDVFSLFEWVDHMVSVSNNGAASVVWREALLMHIFKDKYPSLTFEESEAYFKSQPKSELSEYAITTVNQPLRDLGISEDEWRLGKFFTSGAGSYIPGRGGSIGTPIGLMKYVMALEEGKIVDAESSLEMKRLLYLTDRRIRYAYSHRLDSAAVYFKSGSFYSCDRKKNPNCGDYQGNVYNYMNSVAIIEHPDGTRYAVCLMSNVLNKNSANDHLALADKVDDLVRGK</sequence>
<evidence type="ECO:0000259" key="1">
    <source>
        <dbReference type="Pfam" id="PF13354"/>
    </source>
</evidence>
<dbReference type="InterPro" id="IPR045155">
    <property type="entry name" value="Beta-lactam_cat"/>
</dbReference>
<name>A0ABT7WCL5_9FLAO</name>
<dbReference type="SUPFAM" id="SSF56601">
    <property type="entry name" value="beta-lactamase/transpeptidase-like"/>
    <property type="match status" value="1"/>
</dbReference>
<gene>
    <name evidence="2" type="ORF">QU605_04120</name>
</gene>
<dbReference type="EMBL" id="JAUDUY010000002">
    <property type="protein sequence ID" value="MDM9630641.1"/>
    <property type="molecule type" value="Genomic_DNA"/>
</dbReference>
<protein>
    <recommendedName>
        <fullName evidence="1">Beta-lactamase class A catalytic domain-containing protein</fullName>
    </recommendedName>
</protein>
<keyword evidence="3" id="KW-1185">Reference proteome</keyword>
<evidence type="ECO:0000313" key="2">
    <source>
        <dbReference type="EMBL" id="MDM9630641.1"/>
    </source>
</evidence>
<comment type="caution">
    <text evidence="2">The sequence shown here is derived from an EMBL/GenBank/DDBJ whole genome shotgun (WGS) entry which is preliminary data.</text>
</comment>
<dbReference type="Proteomes" id="UP001174839">
    <property type="component" value="Unassembled WGS sequence"/>
</dbReference>
<dbReference type="InterPro" id="IPR012338">
    <property type="entry name" value="Beta-lactam/transpept-like"/>
</dbReference>
<organism evidence="2 3">
    <name type="scientific">Robiginitalea aurantiaca</name>
    <dbReference type="NCBI Taxonomy" id="3056915"/>
    <lineage>
        <taxon>Bacteria</taxon>
        <taxon>Pseudomonadati</taxon>
        <taxon>Bacteroidota</taxon>
        <taxon>Flavobacteriia</taxon>
        <taxon>Flavobacteriales</taxon>
        <taxon>Flavobacteriaceae</taxon>
        <taxon>Robiginitalea</taxon>
    </lineage>
</organism>
<dbReference type="Gene3D" id="3.40.710.10">
    <property type="entry name" value="DD-peptidase/beta-lactamase superfamily"/>
    <property type="match status" value="1"/>
</dbReference>
<evidence type="ECO:0000313" key="3">
    <source>
        <dbReference type="Proteomes" id="UP001174839"/>
    </source>
</evidence>